<accession>A0A9P9DQ69</accession>
<keyword evidence="3" id="KW-1185">Reference proteome</keyword>
<proteinExistence type="predicted"/>
<feature type="compositionally biased region" description="Low complexity" evidence="1">
    <location>
        <begin position="58"/>
        <end position="69"/>
    </location>
</feature>
<comment type="caution">
    <text evidence="2">The sequence shown here is derived from an EMBL/GenBank/DDBJ whole genome shotgun (WGS) entry which is preliminary data.</text>
</comment>
<name>A0A9P9DQ69_9PLEO</name>
<feature type="region of interest" description="Disordered" evidence="1">
    <location>
        <begin position="53"/>
        <end position="91"/>
    </location>
</feature>
<dbReference type="EMBL" id="JAGMWT010000008">
    <property type="protein sequence ID" value="KAH7123685.1"/>
    <property type="molecule type" value="Genomic_DNA"/>
</dbReference>
<sequence>MSKPSQFLGVPHTQAQSYIQILTKAQSRSTINGTPTKTLTPKDIDTLLNREFSRQPFSLEPSPSTTLSSDGRFAFSDPSKKDKDRTPSQQFFSLPQRASLLAREYQNDILNPKIGPVIAVPTSRAGSLKTGDAGGAASSFRPPEHPNADPTSYGFRLIYSEALVGMNAHYIEFAETVARENTRHRADKGVNMIYIAVPSSKITTTDIVQDIYTNPAGPQFSSSLAKAIVMAG</sequence>
<protein>
    <submittedName>
        <fullName evidence="2">Uncharacterized protein</fullName>
    </submittedName>
</protein>
<dbReference type="AlphaFoldDB" id="A0A9P9DQ69"/>
<evidence type="ECO:0000256" key="1">
    <source>
        <dbReference type="SAM" id="MobiDB-lite"/>
    </source>
</evidence>
<evidence type="ECO:0000313" key="3">
    <source>
        <dbReference type="Proteomes" id="UP000700596"/>
    </source>
</evidence>
<evidence type="ECO:0000313" key="2">
    <source>
        <dbReference type="EMBL" id="KAH7123685.1"/>
    </source>
</evidence>
<reference evidence="2" key="1">
    <citation type="journal article" date="2021" name="Nat. Commun.">
        <title>Genetic determinants of endophytism in the Arabidopsis root mycobiome.</title>
        <authorList>
            <person name="Mesny F."/>
            <person name="Miyauchi S."/>
            <person name="Thiergart T."/>
            <person name="Pickel B."/>
            <person name="Atanasova L."/>
            <person name="Karlsson M."/>
            <person name="Huettel B."/>
            <person name="Barry K.W."/>
            <person name="Haridas S."/>
            <person name="Chen C."/>
            <person name="Bauer D."/>
            <person name="Andreopoulos W."/>
            <person name="Pangilinan J."/>
            <person name="LaButti K."/>
            <person name="Riley R."/>
            <person name="Lipzen A."/>
            <person name="Clum A."/>
            <person name="Drula E."/>
            <person name="Henrissat B."/>
            <person name="Kohler A."/>
            <person name="Grigoriev I.V."/>
            <person name="Martin F.M."/>
            <person name="Hacquard S."/>
        </authorList>
    </citation>
    <scope>NUCLEOTIDE SEQUENCE</scope>
    <source>
        <strain evidence="2">MPI-CAGE-CH-0243</strain>
    </source>
</reference>
<feature type="region of interest" description="Disordered" evidence="1">
    <location>
        <begin position="128"/>
        <end position="147"/>
    </location>
</feature>
<dbReference type="Proteomes" id="UP000700596">
    <property type="component" value="Unassembled WGS sequence"/>
</dbReference>
<organism evidence="2 3">
    <name type="scientific">Dendryphion nanum</name>
    <dbReference type="NCBI Taxonomy" id="256645"/>
    <lineage>
        <taxon>Eukaryota</taxon>
        <taxon>Fungi</taxon>
        <taxon>Dikarya</taxon>
        <taxon>Ascomycota</taxon>
        <taxon>Pezizomycotina</taxon>
        <taxon>Dothideomycetes</taxon>
        <taxon>Pleosporomycetidae</taxon>
        <taxon>Pleosporales</taxon>
        <taxon>Torulaceae</taxon>
        <taxon>Dendryphion</taxon>
    </lineage>
</organism>
<gene>
    <name evidence="2" type="ORF">B0J11DRAFT_580460</name>
</gene>